<dbReference type="PANTHER" id="PTHR40077">
    <property type="entry name" value="MEMBRANE PROTEIN-RELATED"/>
    <property type="match status" value="1"/>
</dbReference>
<evidence type="ECO:0000256" key="5">
    <source>
        <dbReference type="ARBA" id="ARBA00023136"/>
    </source>
</evidence>
<organism evidence="8 9">
    <name type="scientific">Streptacidiphilus cavernicola</name>
    <dbReference type="NCBI Taxonomy" id="3342716"/>
    <lineage>
        <taxon>Bacteria</taxon>
        <taxon>Bacillati</taxon>
        <taxon>Actinomycetota</taxon>
        <taxon>Actinomycetes</taxon>
        <taxon>Kitasatosporales</taxon>
        <taxon>Streptomycetaceae</taxon>
        <taxon>Streptacidiphilus</taxon>
    </lineage>
</organism>
<dbReference type="EMBL" id="JBHEZZ010000020">
    <property type="protein sequence ID" value="MFC1405419.1"/>
    <property type="molecule type" value="Genomic_DNA"/>
</dbReference>
<sequence length="113" mass="12042">MNKSNPLLTAYRVLAYVTGVGLILLCASCIAWYGFGVGETAVMVVGTIHGWAFMAYAVVAFTVGNKLGWPFGRMAWVILAGTIPTCSFIAERRVMADIRAQVADGGSKPLVNV</sequence>
<keyword evidence="4 6" id="KW-1133">Transmembrane helix</keyword>
<gene>
    <name evidence="8" type="ORF">ACEZDJ_29455</name>
</gene>
<keyword evidence="5 6" id="KW-0472">Membrane</keyword>
<proteinExistence type="predicted"/>
<dbReference type="Proteomes" id="UP001592528">
    <property type="component" value="Unassembled WGS sequence"/>
</dbReference>
<keyword evidence="2" id="KW-1003">Cell membrane</keyword>
<evidence type="ECO:0000256" key="3">
    <source>
        <dbReference type="ARBA" id="ARBA00022692"/>
    </source>
</evidence>
<dbReference type="RefSeq" id="WP_030262511.1">
    <property type="nucleotide sequence ID" value="NZ_JBHEZZ010000020.1"/>
</dbReference>
<name>A0ABV6UVC2_9ACTN</name>
<dbReference type="InterPro" id="IPR023845">
    <property type="entry name" value="DUF3817_TM"/>
</dbReference>
<dbReference type="NCBIfam" id="TIGR03954">
    <property type="entry name" value="integ_memb_HG"/>
    <property type="match status" value="1"/>
</dbReference>
<evidence type="ECO:0000259" key="7">
    <source>
        <dbReference type="Pfam" id="PF12823"/>
    </source>
</evidence>
<evidence type="ECO:0000313" key="9">
    <source>
        <dbReference type="Proteomes" id="UP001592528"/>
    </source>
</evidence>
<evidence type="ECO:0000256" key="4">
    <source>
        <dbReference type="ARBA" id="ARBA00022989"/>
    </source>
</evidence>
<feature type="transmembrane region" description="Helical" evidence="6">
    <location>
        <begin position="70"/>
        <end position="90"/>
    </location>
</feature>
<protein>
    <submittedName>
        <fullName evidence="8">DUF3817 domain-containing protein</fullName>
    </submittedName>
</protein>
<feature type="transmembrane region" description="Helical" evidence="6">
    <location>
        <begin position="42"/>
        <end position="64"/>
    </location>
</feature>
<evidence type="ECO:0000256" key="6">
    <source>
        <dbReference type="SAM" id="Phobius"/>
    </source>
</evidence>
<accession>A0ABV6UVC2</accession>
<dbReference type="Pfam" id="PF12823">
    <property type="entry name" value="DUF3817"/>
    <property type="match status" value="1"/>
</dbReference>
<dbReference type="PANTHER" id="PTHR40077:SF2">
    <property type="entry name" value="MEMBRANE PROTEIN"/>
    <property type="match status" value="1"/>
</dbReference>
<feature type="domain" description="DUF3817" evidence="7">
    <location>
        <begin position="8"/>
        <end position="94"/>
    </location>
</feature>
<evidence type="ECO:0000256" key="1">
    <source>
        <dbReference type="ARBA" id="ARBA00004651"/>
    </source>
</evidence>
<keyword evidence="9" id="KW-1185">Reference proteome</keyword>
<comment type="caution">
    <text evidence="8">The sequence shown here is derived from an EMBL/GenBank/DDBJ whole genome shotgun (WGS) entry which is preliminary data.</text>
</comment>
<feature type="transmembrane region" description="Helical" evidence="6">
    <location>
        <begin position="13"/>
        <end position="35"/>
    </location>
</feature>
<reference evidence="8 9" key="1">
    <citation type="submission" date="2024-09" db="EMBL/GenBank/DDBJ databases">
        <authorList>
            <person name="Lee S.D."/>
        </authorList>
    </citation>
    <scope>NUCLEOTIDE SEQUENCE [LARGE SCALE GENOMIC DNA]</scope>
    <source>
        <strain evidence="8 9">N1-5</strain>
    </source>
</reference>
<evidence type="ECO:0000256" key="2">
    <source>
        <dbReference type="ARBA" id="ARBA00022475"/>
    </source>
</evidence>
<keyword evidence="3 6" id="KW-0812">Transmembrane</keyword>
<comment type="subcellular location">
    <subcellularLocation>
        <location evidence="1">Cell membrane</location>
        <topology evidence="1">Multi-pass membrane protein</topology>
    </subcellularLocation>
</comment>
<evidence type="ECO:0000313" key="8">
    <source>
        <dbReference type="EMBL" id="MFC1405419.1"/>
    </source>
</evidence>